<evidence type="ECO:0000256" key="4">
    <source>
        <dbReference type="ARBA" id="ARBA00022525"/>
    </source>
</evidence>
<keyword evidence="4 6" id="KW-0964">Secreted</keyword>
<evidence type="ECO:0000313" key="8">
    <source>
        <dbReference type="Proteomes" id="UP000757232"/>
    </source>
</evidence>
<dbReference type="AlphaFoldDB" id="A0A9Q5HX19"/>
<evidence type="ECO:0000256" key="2">
    <source>
        <dbReference type="ARBA" id="ARBA00010446"/>
    </source>
</evidence>
<comment type="similarity">
    <text evidence="2 6">Belongs to the fungal hydrophobin family.</text>
</comment>
<dbReference type="EMBL" id="LNZH02000190">
    <property type="protein sequence ID" value="OCB87595.1"/>
    <property type="molecule type" value="Genomic_DNA"/>
</dbReference>
<keyword evidence="3 6" id="KW-0134">Cell wall</keyword>
<evidence type="ECO:0000256" key="3">
    <source>
        <dbReference type="ARBA" id="ARBA00022512"/>
    </source>
</evidence>
<comment type="caution">
    <text evidence="7">The sequence shown here is derived from an EMBL/GenBank/DDBJ whole genome shotgun (WGS) entry which is preliminary data.</text>
</comment>
<feature type="chain" id="PRO_5040540073" description="Hydrophobin" evidence="6">
    <location>
        <begin position="20"/>
        <end position="114"/>
    </location>
</feature>
<evidence type="ECO:0000256" key="5">
    <source>
        <dbReference type="ARBA" id="ARBA00023157"/>
    </source>
</evidence>
<dbReference type="GO" id="GO:0005199">
    <property type="term" value="F:structural constituent of cell wall"/>
    <property type="evidence" value="ECO:0007669"/>
    <property type="project" value="InterPro"/>
</dbReference>
<gene>
    <name evidence="7" type="ORF">A7U60_g5300</name>
</gene>
<evidence type="ECO:0000256" key="6">
    <source>
        <dbReference type="RuleBase" id="RU365009"/>
    </source>
</evidence>
<organism evidence="7 8">
    <name type="scientific">Sanghuangporus baumii</name>
    <name type="common">Phellinus baumii</name>
    <dbReference type="NCBI Taxonomy" id="108892"/>
    <lineage>
        <taxon>Eukaryota</taxon>
        <taxon>Fungi</taxon>
        <taxon>Dikarya</taxon>
        <taxon>Basidiomycota</taxon>
        <taxon>Agaricomycotina</taxon>
        <taxon>Agaricomycetes</taxon>
        <taxon>Hymenochaetales</taxon>
        <taxon>Hymenochaetaceae</taxon>
        <taxon>Sanghuangporus</taxon>
    </lineage>
</organism>
<dbReference type="InterPro" id="IPR001338">
    <property type="entry name" value="Class_I_Hydrophobin"/>
</dbReference>
<comment type="subcellular location">
    <subcellularLocation>
        <location evidence="1 6">Secreted</location>
        <location evidence="1 6">Cell wall</location>
    </subcellularLocation>
</comment>
<dbReference type="SMART" id="SM00075">
    <property type="entry name" value="HYDRO"/>
    <property type="match status" value="1"/>
</dbReference>
<evidence type="ECO:0000313" key="7">
    <source>
        <dbReference type="EMBL" id="OCB87595.1"/>
    </source>
</evidence>
<proteinExistence type="inferred from homology"/>
<keyword evidence="5 6" id="KW-1015">Disulfide bond</keyword>
<name>A0A9Q5HX19_SANBA</name>
<evidence type="ECO:0000256" key="1">
    <source>
        <dbReference type="ARBA" id="ARBA00004191"/>
    </source>
</evidence>
<sequence length="114" mass="11182">MFAFKVATILAVAVATVLAHPAIHARSGGCSSGTMQCCSSIAPAGSEDAGQLTGLLPLNLQNLGVPVGANCIPVDVSGGGSAGTCSAQTSCCKDVQNNGKFPVGVDCSPFNTGL</sequence>
<dbReference type="OrthoDB" id="4225815at2759"/>
<keyword evidence="8" id="KW-1185">Reference proteome</keyword>
<dbReference type="Pfam" id="PF01185">
    <property type="entry name" value="Hydrophobin"/>
    <property type="match status" value="1"/>
</dbReference>
<reference evidence="7" key="1">
    <citation type="submission" date="2016-06" db="EMBL/GenBank/DDBJ databases">
        <title>Draft Genome sequence of the fungus Inonotus baumii.</title>
        <authorList>
            <person name="Zhu H."/>
            <person name="Lin W."/>
        </authorList>
    </citation>
    <scope>NUCLEOTIDE SEQUENCE</scope>
    <source>
        <strain evidence="7">821</strain>
    </source>
</reference>
<dbReference type="CDD" id="cd23507">
    <property type="entry name" value="hydrophobin_I"/>
    <property type="match status" value="1"/>
</dbReference>
<keyword evidence="6" id="KW-0732">Signal</keyword>
<dbReference type="Proteomes" id="UP000757232">
    <property type="component" value="Unassembled WGS sequence"/>
</dbReference>
<protein>
    <recommendedName>
        <fullName evidence="6">Hydrophobin</fullName>
    </recommendedName>
</protein>
<dbReference type="GO" id="GO:0009277">
    <property type="term" value="C:fungal-type cell wall"/>
    <property type="evidence" value="ECO:0007669"/>
    <property type="project" value="InterPro"/>
</dbReference>
<accession>A0A9Q5HX19</accession>
<feature type="signal peptide" evidence="6">
    <location>
        <begin position="1"/>
        <end position="19"/>
    </location>
</feature>